<dbReference type="GO" id="GO:0070681">
    <property type="term" value="P:glutaminyl-tRNAGln biosynthesis via transamidation"/>
    <property type="evidence" value="ECO:0007669"/>
    <property type="project" value="TreeGrafter"/>
</dbReference>
<comment type="catalytic activity">
    <reaction evidence="1">
        <text>L-aspartyl-tRNA(Asn) + L-glutamine + ATP + H2O = L-asparaginyl-tRNA(Asn) + L-glutamate + ADP + phosphate + 2 H(+)</text>
        <dbReference type="Rhea" id="RHEA:14513"/>
        <dbReference type="Rhea" id="RHEA-COMP:9674"/>
        <dbReference type="Rhea" id="RHEA-COMP:9677"/>
        <dbReference type="ChEBI" id="CHEBI:15377"/>
        <dbReference type="ChEBI" id="CHEBI:15378"/>
        <dbReference type="ChEBI" id="CHEBI:29985"/>
        <dbReference type="ChEBI" id="CHEBI:30616"/>
        <dbReference type="ChEBI" id="CHEBI:43474"/>
        <dbReference type="ChEBI" id="CHEBI:58359"/>
        <dbReference type="ChEBI" id="CHEBI:78515"/>
        <dbReference type="ChEBI" id="CHEBI:78516"/>
        <dbReference type="ChEBI" id="CHEBI:456216"/>
    </reaction>
</comment>
<proteinExistence type="inferred from homology"/>
<keyword evidence="1" id="KW-0648">Protein biosynthesis</keyword>
<comment type="subunit">
    <text evidence="1">Heterotrimer of A, B and C subunits.</text>
</comment>
<keyword evidence="1" id="KW-0436">Ligase</keyword>
<dbReference type="HAMAP" id="MF_00122">
    <property type="entry name" value="GatC"/>
    <property type="match status" value="1"/>
</dbReference>
<feature type="coiled-coil region" evidence="2">
    <location>
        <begin position="8"/>
        <end position="37"/>
    </location>
</feature>
<name>A0A955E0Z0_UNCKA</name>
<dbReference type="EC" id="6.3.5.-" evidence="1"/>
<sequence length="101" mass="11457">MSSTKISIEQLRKISRLANIELTAEEEESLLEKFNDTLDHVKLLEELNTSGVAPTYNVTGLMNVYSNDEDLPTTLSQEDVLRNAKSVKDKMFKLLAVLERE</sequence>
<dbReference type="PANTHER" id="PTHR15004">
    <property type="entry name" value="GLUTAMYL-TRNA(GLN) AMIDOTRANSFERASE SUBUNIT C, MITOCHONDRIAL"/>
    <property type="match status" value="1"/>
</dbReference>
<reference evidence="3" key="1">
    <citation type="submission" date="2020-04" db="EMBL/GenBank/DDBJ databases">
        <authorList>
            <person name="Zhang T."/>
        </authorList>
    </citation>
    <scope>NUCLEOTIDE SEQUENCE</scope>
    <source>
        <strain evidence="3">HKST-UBA80</strain>
    </source>
</reference>
<dbReference type="EMBL" id="JAGQNY010000011">
    <property type="protein sequence ID" value="MCA9302320.1"/>
    <property type="molecule type" value="Genomic_DNA"/>
</dbReference>
<dbReference type="GO" id="GO:0005524">
    <property type="term" value="F:ATP binding"/>
    <property type="evidence" value="ECO:0007669"/>
    <property type="project" value="UniProtKB-KW"/>
</dbReference>
<dbReference type="SUPFAM" id="SSF141000">
    <property type="entry name" value="Glu-tRNAGln amidotransferase C subunit"/>
    <property type="match status" value="1"/>
</dbReference>
<dbReference type="AlphaFoldDB" id="A0A955E0Z0"/>
<organism evidence="3 4">
    <name type="scientific">candidate division WWE3 bacterium</name>
    <dbReference type="NCBI Taxonomy" id="2053526"/>
    <lineage>
        <taxon>Bacteria</taxon>
        <taxon>Katanobacteria</taxon>
    </lineage>
</organism>
<keyword evidence="2" id="KW-0175">Coiled coil</keyword>
<evidence type="ECO:0000313" key="4">
    <source>
        <dbReference type="Proteomes" id="UP000714817"/>
    </source>
</evidence>
<gene>
    <name evidence="1 3" type="primary">gatC</name>
    <name evidence="3" type="ORF">KDA10_03120</name>
</gene>
<dbReference type="InterPro" id="IPR003837">
    <property type="entry name" value="GatC"/>
</dbReference>
<comment type="similarity">
    <text evidence="1">Belongs to the GatC family.</text>
</comment>
<dbReference type="Proteomes" id="UP000714817">
    <property type="component" value="Unassembled WGS sequence"/>
</dbReference>
<dbReference type="NCBIfam" id="TIGR00135">
    <property type="entry name" value="gatC"/>
    <property type="match status" value="1"/>
</dbReference>
<dbReference type="Pfam" id="PF02686">
    <property type="entry name" value="GatC"/>
    <property type="match status" value="1"/>
</dbReference>
<dbReference type="Gene3D" id="1.10.20.60">
    <property type="entry name" value="Glu-tRNAGln amidotransferase C subunit, N-terminal domain"/>
    <property type="match status" value="1"/>
</dbReference>
<dbReference type="PANTHER" id="PTHR15004:SF0">
    <property type="entry name" value="GLUTAMYL-TRNA(GLN) AMIDOTRANSFERASE SUBUNIT C, MITOCHONDRIAL"/>
    <property type="match status" value="1"/>
</dbReference>
<comment type="caution">
    <text evidence="3">The sequence shown here is derived from an EMBL/GenBank/DDBJ whole genome shotgun (WGS) entry which is preliminary data.</text>
</comment>
<keyword evidence="1" id="KW-0547">Nucleotide-binding</keyword>
<evidence type="ECO:0000313" key="3">
    <source>
        <dbReference type="EMBL" id="MCA9302320.1"/>
    </source>
</evidence>
<comment type="catalytic activity">
    <reaction evidence="1">
        <text>L-glutamyl-tRNA(Gln) + L-glutamine + ATP + H2O = L-glutaminyl-tRNA(Gln) + L-glutamate + ADP + phosphate + H(+)</text>
        <dbReference type="Rhea" id="RHEA:17521"/>
        <dbReference type="Rhea" id="RHEA-COMP:9681"/>
        <dbReference type="Rhea" id="RHEA-COMP:9684"/>
        <dbReference type="ChEBI" id="CHEBI:15377"/>
        <dbReference type="ChEBI" id="CHEBI:15378"/>
        <dbReference type="ChEBI" id="CHEBI:29985"/>
        <dbReference type="ChEBI" id="CHEBI:30616"/>
        <dbReference type="ChEBI" id="CHEBI:43474"/>
        <dbReference type="ChEBI" id="CHEBI:58359"/>
        <dbReference type="ChEBI" id="CHEBI:78520"/>
        <dbReference type="ChEBI" id="CHEBI:78521"/>
        <dbReference type="ChEBI" id="CHEBI:456216"/>
    </reaction>
</comment>
<keyword evidence="1" id="KW-0067">ATP-binding</keyword>
<dbReference type="InterPro" id="IPR036113">
    <property type="entry name" value="Asp/Glu-ADT_sf_sub_c"/>
</dbReference>
<evidence type="ECO:0000256" key="2">
    <source>
        <dbReference type="SAM" id="Coils"/>
    </source>
</evidence>
<comment type="function">
    <text evidence="1">Allows the formation of correctly charged Asn-tRNA(Asn) or Gln-tRNA(Gln) through the transamidation of misacylated Asp-tRNA(Asn) or Glu-tRNA(Gln) in organisms which lack either or both of asparaginyl-tRNA or glutaminyl-tRNA synthetases. The reaction takes place in the presence of glutamine and ATP through an activated phospho-Asp-tRNA(Asn) or phospho-Glu-tRNA(Gln).</text>
</comment>
<reference evidence="3" key="2">
    <citation type="journal article" date="2021" name="Microbiome">
        <title>Successional dynamics and alternative stable states in a saline activated sludge microbial community over 9 years.</title>
        <authorList>
            <person name="Wang Y."/>
            <person name="Ye J."/>
            <person name="Ju F."/>
            <person name="Liu L."/>
            <person name="Boyd J.A."/>
            <person name="Deng Y."/>
            <person name="Parks D.H."/>
            <person name="Jiang X."/>
            <person name="Yin X."/>
            <person name="Woodcroft B.J."/>
            <person name="Tyson G.W."/>
            <person name="Hugenholtz P."/>
            <person name="Polz M.F."/>
            <person name="Zhang T."/>
        </authorList>
    </citation>
    <scope>NUCLEOTIDE SEQUENCE</scope>
    <source>
        <strain evidence="3">HKST-UBA80</strain>
    </source>
</reference>
<dbReference type="GO" id="GO:0006450">
    <property type="term" value="P:regulation of translational fidelity"/>
    <property type="evidence" value="ECO:0007669"/>
    <property type="project" value="InterPro"/>
</dbReference>
<accession>A0A955E0Z0</accession>
<evidence type="ECO:0000256" key="1">
    <source>
        <dbReference type="HAMAP-Rule" id="MF_00122"/>
    </source>
</evidence>
<dbReference type="GO" id="GO:0006412">
    <property type="term" value="P:translation"/>
    <property type="evidence" value="ECO:0007669"/>
    <property type="project" value="UniProtKB-UniRule"/>
</dbReference>
<protein>
    <recommendedName>
        <fullName evidence="1">Aspartyl/glutamyl-tRNA(Asn/Gln) amidotransferase subunit C</fullName>
        <shortName evidence="1">Asp/Glu-ADT subunit C</shortName>
        <ecNumber evidence="1">6.3.5.-</ecNumber>
    </recommendedName>
</protein>
<dbReference type="GO" id="GO:0050567">
    <property type="term" value="F:glutaminyl-tRNA synthase (glutamine-hydrolyzing) activity"/>
    <property type="evidence" value="ECO:0007669"/>
    <property type="project" value="UniProtKB-UniRule"/>
</dbReference>